<feature type="region of interest" description="Disordered" evidence="2">
    <location>
        <begin position="1"/>
        <end position="28"/>
    </location>
</feature>
<evidence type="ECO:0000256" key="2">
    <source>
        <dbReference type="SAM" id="MobiDB-lite"/>
    </source>
</evidence>
<dbReference type="Pfam" id="PF10494">
    <property type="entry name" value="Stk19"/>
    <property type="match status" value="1"/>
</dbReference>
<dbReference type="EMBL" id="CH408155">
    <property type="protein sequence ID" value="EDK36362.2"/>
    <property type="molecule type" value="Genomic_DNA"/>
</dbReference>
<dbReference type="GeneID" id="5129394"/>
<dbReference type="InterPro" id="IPR018865">
    <property type="entry name" value="STK19-like"/>
</dbReference>
<accession>A5DB05</accession>
<gene>
    <name evidence="3" type="ORF">PGUG_00460</name>
</gene>
<dbReference type="KEGG" id="pgu:PGUG_00460"/>
<evidence type="ECO:0000313" key="3">
    <source>
        <dbReference type="EMBL" id="EDK36362.2"/>
    </source>
</evidence>
<organism evidence="3 4">
    <name type="scientific">Meyerozyma guilliermondii (strain ATCC 6260 / CBS 566 / DSM 6381 / JCM 1539 / NBRC 10279 / NRRL Y-324)</name>
    <name type="common">Yeast</name>
    <name type="synonym">Candida guilliermondii</name>
    <dbReference type="NCBI Taxonomy" id="294746"/>
    <lineage>
        <taxon>Eukaryota</taxon>
        <taxon>Fungi</taxon>
        <taxon>Dikarya</taxon>
        <taxon>Ascomycota</taxon>
        <taxon>Saccharomycotina</taxon>
        <taxon>Pichiomycetes</taxon>
        <taxon>Debaryomycetaceae</taxon>
        <taxon>Meyerozyma</taxon>
    </lineage>
</organism>
<evidence type="ECO:0000313" key="4">
    <source>
        <dbReference type="Proteomes" id="UP000001997"/>
    </source>
</evidence>
<dbReference type="OMA" id="VTYGFEN"/>
<comment type="similarity">
    <text evidence="1">Belongs to the STK19 family.</text>
</comment>
<proteinExistence type="inferred from homology"/>
<protein>
    <submittedName>
        <fullName evidence="3">Uncharacterized protein</fullName>
    </submittedName>
</protein>
<feature type="compositionally biased region" description="Polar residues" evidence="2">
    <location>
        <begin position="10"/>
        <end position="27"/>
    </location>
</feature>
<dbReference type="PANTHER" id="PTHR15243">
    <property type="entry name" value="SERINE/THREONINE-PROTEIN KINASE 19"/>
    <property type="match status" value="1"/>
</dbReference>
<dbReference type="OrthoDB" id="3980126at2759"/>
<dbReference type="AlphaFoldDB" id="A5DB05"/>
<sequence>MAPNLRYSAAKSSTIGKRSASSSPTKQRTLRNILPSQTKYLQNLKKAPKSSSNEDALLVQDYNVQLDYQLSAKNDIMVAIDTVLENQWAESTTLHHRFHTKDEINASESNDQLLFSLPGLSMEVKADILRYRKSHLPIGLLTLNQLYSIYDRQGPTYVDRNLELRLREGKVRKFVITNAAPVVSRTQNKYQGRVTYGHENVEVIVKSEQYYDLIEREVDAIDSEAGKCNSMQESERLKLQSTTLKKYLQFLKGNPSALYIHSDDFASAELSTLVSLGYVTLTSNHLNEIESHQYSVAYPNCGTFLKLINSGRAWLVKTLNKSKHKELLEENLFQKWEGYSTNGTPKMTNFRKPFYGYDLFWILADALGAGVIEVFNTPVGRGWKLTGKV</sequence>
<reference evidence="3 4" key="1">
    <citation type="journal article" date="2009" name="Nature">
        <title>Evolution of pathogenicity and sexual reproduction in eight Candida genomes.</title>
        <authorList>
            <person name="Butler G."/>
            <person name="Rasmussen M.D."/>
            <person name="Lin M.F."/>
            <person name="Santos M.A."/>
            <person name="Sakthikumar S."/>
            <person name="Munro C.A."/>
            <person name="Rheinbay E."/>
            <person name="Grabherr M."/>
            <person name="Forche A."/>
            <person name="Reedy J.L."/>
            <person name="Agrafioti I."/>
            <person name="Arnaud M.B."/>
            <person name="Bates S."/>
            <person name="Brown A.J."/>
            <person name="Brunke S."/>
            <person name="Costanzo M.C."/>
            <person name="Fitzpatrick D.A."/>
            <person name="de Groot P.W."/>
            <person name="Harris D."/>
            <person name="Hoyer L.L."/>
            <person name="Hube B."/>
            <person name="Klis F.M."/>
            <person name="Kodira C."/>
            <person name="Lennard N."/>
            <person name="Logue M.E."/>
            <person name="Martin R."/>
            <person name="Neiman A.M."/>
            <person name="Nikolaou E."/>
            <person name="Quail M.A."/>
            <person name="Quinn J."/>
            <person name="Santos M.C."/>
            <person name="Schmitzberger F.F."/>
            <person name="Sherlock G."/>
            <person name="Shah P."/>
            <person name="Silverstein K.A."/>
            <person name="Skrzypek M.S."/>
            <person name="Soll D."/>
            <person name="Staggs R."/>
            <person name="Stansfield I."/>
            <person name="Stumpf M.P."/>
            <person name="Sudbery P.E."/>
            <person name="Srikantha T."/>
            <person name="Zeng Q."/>
            <person name="Berman J."/>
            <person name="Berriman M."/>
            <person name="Heitman J."/>
            <person name="Gow N.A."/>
            <person name="Lorenz M.C."/>
            <person name="Birren B.W."/>
            <person name="Kellis M."/>
            <person name="Cuomo C.A."/>
        </authorList>
    </citation>
    <scope>NUCLEOTIDE SEQUENCE [LARGE SCALE GENOMIC DNA]</scope>
    <source>
        <strain evidence="4">ATCC 6260 / CBS 566 / DSM 6381 / JCM 1539 / NBRC 10279 / NRRL Y-324</strain>
    </source>
</reference>
<dbReference type="HOGENOM" id="CLU_702066_0_0_1"/>
<dbReference type="Proteomes" id="UP000001997">
    <property type="component" value="Unassembled WGS sequence"/>
</dbReference>
<dbReference type="RefSeq" id="XP_001487083.2">
    <property type="nucleotide sequence ID" value="XM_001487033.1"/>
</dbReference>
<dbReference type="PANTHER" id="PTHR15243:SF0">
    <property type="entry name" value="SERINE_THREONINE-PROTEIN KINASE 19"/>
    <property type="match status" value="1"/>
</dbReference>
<dbReference type="InParanoid" id="A5DB05"/>
<name>A5DB05_PICGU</name>
<dbReference type="eggNOG" id="ENOG502S7IU">
    <property type="taxonomic scope" value="Eukaryota"/>
</dbReference>
<evidence type="ECO:0000256" key="1">
    <source>
        <dbReference type="ARBA" id="ARBA00093458"/>
    </source>
</evidence>
<dbReference type="VEuPathDB" id="FungiDB:PGUG_00460"/>
<dbReference type="GO" id="GO:0046579">
    <property type="term" value="P:positive regulation of Ras protein signal transduction"/>
    <property type="evidence" value="ECO:0007669"/>
    <property type="project" value="TreeGrafter"/>
</dbReference>
<keyword evidence="4" id="KW-1185">Reference proteome</keyword>